<gene>
    <name evidence="1" type="ORF">T07_14369</name>
</gene>
<protein>
    <submittedName>
        <fullName evidence="1">Uncharacterized protein</fullName>
    </submittedName>
</protein>
<accession>A0A0V0SB91</accession>
<keyword evidence="2" id="KW-1185">Reference proteome</keyword>
<evidence type="ECO:0000313" key="2">
    <source>
        <dbReference type="Proteomes" id="UP000054630"/>
    </source>
</evidence>
<sequence length="140" mass="15276">LVKCNQNSLRLNEKAACNTLNSSEVSRWRGEESIGGEGQPKGKGGGAECVAWSFLRKSRKILPEAYPQAYPVGGEGQPKGKGGGAECVAWSFLRKSRKILPEAYPQAYPVAWGVACGYRFENLENFLNFTKILPEALPQA</sequence>
<organism evidence="1 2">
    <name type="scientific">Trichinella nelsoni</name>
    <dbReference type="NCBI Taxonomy" id="6336"/>
    <lineage>
        <taxon>Eukaryota</taxon>
        <taxon>Metazoa</taxon>
        <taxon>Ecdysozoa</taxon>
        <taxon>Nematoda</taxon>
        <taxon>Enoplea</taxon>
        <taxon>Dorylaimia</taxon>
        <taxon>Trichinellida</taxon>
        <taxon>Trichinellidae</taxon>
        <taxon>Trichinella</taxon>
    </lineage>
</organism>
<name>A0A0V0SB91_9BILA</name>
<dbReference type="AlphaFoldDB" id="A0A0V0SB91"/>
<evidence type="ECO:0000313" key="1">
    <source>
        <dbReference type="EMBL" id="KRX23962.1"/>
    </source>
</evidence>
<reference evidence="1 2" key="1">
    <citation type="submission" date="2015-01" db="EMBL/GenBank/DDBJ databases">
        <title>Evolution of Trichinella species and genotypes.</title>
        <authorList>
            <person name="Korhonen P.K."/>
            <person name="Edoardo P."/>
            <person name="Giuseppe L.R."/>
            <person name="Gasser R.B."/>
        </authorList>
    </citation>
    <scope>NUCLEOTIDE SEQUENCE [LARGE SCALE GENOMIC DNA]</scope>
    <source>
        <strain evidence="1">ISS37</strain>
    </source>
</reference>
<dbReference type="EMBL" id="JYDL01000020">
    <property type="protein sequence ID" value="KRX23962.1"/>
    <property type="molecule type" value="Genomic_DNA"/>
</dbReference>
<dbReference type="Proteomes" id="UP000054630">
    <property type="component" value="Unassembled WGS sequence"/>
</dbReference>
<feature type="non-terminal residue" evidence="1">
    <location>
        <position position="1"/>
    </location>
</feature>
<proteinExistence type="predicted"/>
<comment type="caution">
    <text evidence="1">The sequence shown here is derived from an EMBL/GenBank/DDBJ whole genome shotgun (WGS) entry which is preliminary data.</text>
</comment>